<reference evidence="2" key="1">
    <citation type="submission" date="2016-11" db="EMBL/GenBank/DDBJ databases">
        <authorList>
            <person name="Varghese N."/>
            <person name="Submissions S."/>
        </authorList>
    </citation>
    <scope>NUCLEOTIDE SEQUENCE [LARGE SCALE GENOMIC DNA]</scope>
    <source>
        <strain evidence="2">DSM 12395</strain>
    </source>
</reference>
<sequence>MPKTKRVLYIIIDSFHPRALEYCRQQGKLPALSFLIENGTLDHRCVSNFPTMTPACTCTLSTGAPPSLHTIPGIVWYHRGERRIVDYNAKWLSLFKRGLRQAAQDFVFNLNLKHLSWEVRTIYEDLEARGLYTAAVNQFFYRGNTEYSAHIPFFLKLLTLFELEDMRIYGPKGFCLGQVYQPPGALRQTVKDIRYWRKFGLNDKFSVRAAEWFLHQKQRPDLLTVYFPDTDDVAHAQNADCCDPCLTRLDKKIAEILNCFPSWERALEEYMIIVVGDHAQSTLEKGKKAIIKIPRRLAMYSQAKIGDENIEEKDIAICSNERMAYIYILRYRPGMRRNMVKCLLQESQVDQVIWKEETWYHVETGKGTLSFRKGGNIRDDYGNRWDITGDEAVLDITVEGEQIRYGLYPNALERISHCLDNPHAGELVVTAKPGYVLQGEGNLGRPGKGSHGSLHQEDSLVPLIISGTSHKIEKPRIVDVVPFIKSLLPANK</sequence>
<evidence type="ECO:0000313" key="2">
    <source>
        <dbReference type="Proteomes" id="UP000184148"/>
    </source>
</evidence>
<gene>
    <name evidence="1" type="ORF">SAMN02745133_00225</name>
</gene>
<dbReference type="Pfam" id="PF01663">
    <property type="entry name" value="Phosphodiest"/>
    <property type="match status" value="1"/>
</dbReference>
<proteinExistence type="predicted"/>
<dbReference type="Proteomes" id="UP000184148">
    <property type="component" value="Unassembled WGS sequence"/>
</dbReference>
<dbReference type="PANTHER" id="PTHR10151:SF120">
    <property type="entry name" value="BIS(5'-ADENOSYL)-TRIPHOSPHATASE"/>
    <property type="match status" value="1"/>
</dbReference>
<dbReference type="InterPro" id="IPR002591">
    <property type="entry name" value="Phosphodiest/P_Trfase"/>
</dbReference>
<dbReference type="GO" id="GO:0016787">
    <property type="term" value="F:hydrolase activity"/>
    <property type="evidence" value="ECO:0007669"/>
    <property type="project" value="UniProtKB-ARBA"/>
</dbReference>
<dbReference type="Gene3D" id="3.40.720.10">
    <property type="entry name" value="Alkaline Phosphatase, subunit A"/>
    <property type="match status" value="1"/>
</dbReference>
<keyword evidence="2" id="KW-1185">Reference proteome</keyword>
<organism evidence="1 2">
    <name type="scientific">Desulforamulus putei DSM 12395</name>
    <dbReference type="NCBI Taxonomy" id="1121429"/>
    <lineage>
        <taxon>Bacteria</taxon>
        <taxon>Bacillati</taxon>
        <taxon>Bacillota</taxon>
        <taxon>Clostridia</taxon>
        <taxon>Eubacteriales</taxon>
        <taxon>Peptococcaceae</taxon>
        <taxon>Desulforamulus</taxon>
    </lineage>
</organism>
<dbReference type="STRING" id="1121429.SAMN02745133_00225"/>
<evidence type="ECO:0000313" key="1">
    <source>
        <dbReference type="EMBL" id="SHE35276.1"/>
    </source>
</evidence>
<dbReference type="OrthoDB" id="2381338at2"/>
<dbReference type="InterPro" id="IPR017850">
    <property type="entry name" value="Alkaline_phosphatase_core_sf"/>
</dbReference>
<protein>
    <submittedName>
        <fullName evidence="1">Type I phosphodiesterase / nucleotide pyrophosphatase</fullName>
    </submittedName>
</protein>
<name>A0A1M4SSW4_9FIRM</name>
<dbReference type="EMBL" id="FQUY01000001">
    <property type="protein sequence ID" value="SHE35276.1"/>
    <property type="molecule type" value="Genomic_DNA"/>
</dbReference>
<dbReference type="AlphaFoldDB" id="A0A1M4SSW4"/>
<accession>A0A1M4SSW4</accession>
<dbReference type="SUPFAM" id="SSF53649">
    <property type="entry name" value="Alkaline phosphatase-like"/>
    <property type="match status" value="1"/>
</dbReference>
<dbReference type="PANTHER" id="PTHR10151">
    <property type="entry name" value="ECTONUCLEOTIDE PYROPHOSPHATASE/PHOSPHODIESTERASE"/>
    <property type="match status" value="1"/>
</dbReference>
<dbReference type="RefSeq" id="WP_073234365.1">
    <property type="nucleotide sequence ID" value="NZ_FQUY01000001.1"/>
</dbReference>